<feature type="transmembrane region" description="Helical" evidence="5">
    <location>
        <begin position="438"/>
        <end position="457"/>
    </location>
</feature>
<keyword evidence="5" id="KW-0812">Transmembrane</keyword>
<dbReference type="InterPro" id="IPR050562">
    <property type="entry name" value="FAD_mOase_fung"/>
</dbReference>
<organism evidence="7 8">
    <name type="scientific">Aspergillus udagawae</name>
    <dbReference type="NCBI Taxonomy" id="91492"/>
    <lineage>
        <taxon>Eukaryota</taxon>
        <taxon>Fungi</taxon>
        <taxon>Dikarya</taxon>
        <taxon>Ascomycota</taxon>
        <taxon>Pezizomycotina</taxon>
        <taxon>Eurotiomycetes</taxon>
        <taxon>Eurotiomycetidae</taxon>
        <taxon>Eurotiales</taxon>
        <taxon>Aspergillaceae</taxon>
        <taxon>Aspergillus</taxon>
        <taxon>Aspergillus subgen. Fumigati</taxon>
    </lineage>
</organism>
<dbReference type="GO" id="GO:0071949">
    <property type="term" value="F:FAD binding"/>
    <property type="evidence" value="ECO:0007669"/>
    <property type="project" value="InterPro"/>
</dbReference>
<comment type="caution">
    <text evidence="7">The sequence shown here is derived from an EMBL/GenBank/DDBJ whole genome shotgun (WGS) entry which is preliminary data.</text>
</comment>
<evidence type="ECO:0000259" key="6">
    <source>
        <dbReference type="Pfam" id="PF01494"/>
    </source>
</evidence>
<dbReference type="GO" id="GO:0004497">
    <property type="term" value="F:monooxygenase activity"/>
    <property type="evidence" value="ECO:0007669"/>
    <property type="project" value="InterPro"/>
</dbReference>
<feature type="domain" description="FAD-binding" evidence="6">
    <location>
        <begin position="284"/>
        <end position="338"/>
    </location>
</feature>
<dbReference type="Gene3D" id="3.50.50.60">
    <property type="entry name" value="FAD/NAD(P)-binding domain"/>
    <property type="match status" value="1"/>
</dbReference>
<evidence type="ECO:0000313" key="7">
    <source>
        <dbReference type="EMBL" id="GIC91334.1"/>
    </source>
</evidence>
<dbReference type="InterPro" id="IPR002938">
    <property type="entry name" value="FAD-bd"/>
</dbReference>
<dbReference type="RefSeq" id="XP_043148600.1">
    <property type="nucleotide sequence ID" value="XM_043292665.1"/>
</dbReference>
<gene>
    <name evidence="7" type="ORF">Aud_007777</name>
</gene>
<evidence type="ECO:0000256" key="2">
    <source>
        <dbReference type="ARBA" id="ARBA00022630"/>
    </source>
</evidence>
<protein>
    <recommendedName>
        <fullName evidence="6">FAD-binding domain-containing protein</fullName>
    </recommendedName>
</protein>
<evidence type="ECO:0000256" key="4">
    <source>
        <dbReference type="ARBA" id="ARBA00023002"/>
    </source>
</evidence>
<evidence type="ECO:0000256" key="1">
    <source>
        <dbReference type="ARBA" id="ARBA00007992"/>
    </source>
</evidence>
<evidence type="ECO:0000256" key="3">
    <source>
        <dbReference type="ARBA" id="ARBA00022827"/>
    </source>
</evidence>
<feature type="domain" description="FAD-binding" evidence="6">
    <location>
        <begin position="6"/>
        <end position="169"/>
    </location>
</feature>
<dbReference type="Proteomes" id="UP000036893">
    <property type="component" value="Unassembled WGS sequence"/>
</dbReference>
<dbReference type="GeneID" id="66995254"/>
<dbReference type="PRINTS" id="PR00420">
    <property type="entry name" value="RNGMNOXGNASE"/>
</dbReference>
<reference evidence="7" key="2">
    <citation type="submission" date="2021-01" db="EMBL/GenBank/DDBJ databases">
        <title>Pan-genome distribution and transcriptional activeness of fungal secondary metabolism genes in Aspergillus section Fumigati.</title>
        <authorList>
            <person name="Takahashi H."/>
            <person name="Umemura M."/>
            <person name="Ninomiya A."/>
            <person name="Kusuya Y."/>
            <person name="Urayama S."/>
            <person name="Shimizu M."/>
            <person name="Watanabe A."/>
            <person name="Kamei K."/>
            <person name="Yaguchi T."/>
            <person name="Hagiwara D."/>
        </authorList>
    </citation>
    <scope>NUCLEOTIDE SEQUENCE</scope>
    <source>
        <strain evidence="7">IFM 46973</strain>
    </source>
</reference>
<sequence>MSNERFKVIIVGGSIAGLTLAHCLRRLGIDYVVLERRDEIAPQEGASIGIMPNGGRILDQLGLYDQIEELVEPLSSAHMRYPSGFSFQSNWPNKLRERFGFPLAFLDRQKLLEILYRSLSDDGKILTSRRVTQIQHYETHVTVQVEDGSCFDGDIVVGADGVHSKVREEMWRLMNLMEPGCMKEGRKDMTIEYACVYGISSPNASLTPGQQITCLNDGWSILSVIGKKGRTFWFLFLKLGQRYTYGAAPRFSARDASFYCDRLRDEPYWGNVRFGDLWDRREAFNMAPLEEMLFSQWHWGRIVCIGDSMHKIAPHTGQGANCAIEDGASLSNQLYEHFSKNYTHKPSSLEISRIFQRLTRDRMGRLADIDRTSRFAMRLQARDGVVRRLLGRIFLPYARDKLADWASADIANTVTLAMLPASKRKGPGWEQFKPKSRVSLGGIVAGFLFLCGLIIAITA</sequence>
<dbReference type="Pfam" id="PF01494">
    <property type="entry name" value="FAD_binding_3"/>
    <property type="match status" value="2"/>
</dbReference>
<name>A0A8E0V3Z9_9EURO</name>
<dbReference type="AlphaFoldDB" id="A0A8E0V3Z9"/>
<dbReference type="PANTHER" id="PTHR47356:SF2">
    <property type="entry name" value="FAD-BINDING DOMAIN-CONTAINING PROTEIN-RELATED"/>
    <property type="match status" value="1"/>
</dbReference>
<dbReference type="PANTHER" id="PTHR47356">
    <property type="entry name" value="FAD-DEPENDENT MONOOXYGENASE ASQG-RELATED"/>
    <property type="match status" value="1"/>
</dbReference>
<comment type="similarity">
    <text evidence="1">Belongs to the paxM FAD-dependent monooxygenase family.</text>
</comment>
<keyword evidence="5" id="KW-1133">Transmembrane helix</keyword>
<accession>A0A8E0V3Z9</accession>
<proteinExistence type="inferred from homology"/>
<keyword evidence="3" id="KW-0274">FAD</keyword>
<reference evidence="7" key="1">
    <citation type="journal article" date="2015" name="Genome Announc.">
        <title>Draft Genome Sequence of the Pathogenic Filamentous Fungus Aspergillus udagawae Strain IFM 46973T.</title>
        <authorList>
            <person name="Kusuya Y."/>
            <person name="Takahashi-Nakaguchi A."/>
            <person name="Takahashi H."/>
            <person name="Yaguchi T."/>
        </authorList>
    </citation>
    <scope>NUCLEOTIDE SEQUENCE</scope>
    <source>
        <strain evidence="7">IFM 46973</strain>
    </source>
</reference>
<dbReference type="EMBL" id="BBXM02000006">
    <property type="protein sequence ID" value="GIC91334.1"/>
    <property type="molecule type" value="Genomic_DNA"/>
</dbReference>
<evidence type="ECO:0000256" key="5">
    <source>
        <dbReference type="SAM" id="Phobius"/>
    </source>
</evidence>
<evidence type="ECO:0000313" key="8">
    <source>
        <dbReference type="Proteomes" id="UP000036893"/>
    </source>
</evidence>
<dbReference type="SUPFAM" id="SSF51905">
    <property type="entry name" value="FAD/NAD(P)-binding domain"/>
    <property type="match status" value="1"/>
</dbReference>
<dbReference type="InterPro" id="IPR036188">
    <property type="entry name" value="FAD/NAD-bd_sf"/>
</dbReference>
<keyword evidence="4" id="KW-0560">Oxidoreductase</keyword>
<keyword evidence="2" id="KW-0285">Flavoprotein</keyword>
<keyword evidence="5" id="KW-0472">Membrane</keyword>